<accession>A0ABS1MQA3</accession>
<comment type="caution">
    <text evidence="2">The sequence shown here is derived from an EMBL/GenBank/DDBJ whole genome shotgun (WGS) entry which is preliminary data.</text>
</comment>
<dbReference type="GO" id="GO:0016740">
    <property type="term" value="F:transferase activity"/>
    <property type="evidence" value="ECO:0007669"/>
    <property type="project" value="UniProtKB-KW"/>
</dbReference>
<dbReference type="InterPro" id="IPR007345">
    <property type="entry name" value="Polysacch_pyruvyl_Trfase"/>
</dbReference>
<dbReference type="Pfam" id="PF04230">
    <property type="entry name" value="PS_pyruv_trans"/>
    <property type="match status" value="1"/>
</dbReference>
<evidence type="ECO:0000313" key="3">
    <source>
        <dbReference type="Proteomes" id="UP000629371"/>
    </source>
</evidence>
<dbReference type="EMBL" id="JAERRI010000005">
    <property type="protein sequence ID" value="MBL1089939.1"/>
    <property type="molecule type" value="Genomic_DNA"/>
</dbReference>
<organism evidence="2 3">
    <name type="scientific">Streptomyces siderophoricus</name>
    <dbReference type="NCBI Taxonomy" id="2802281"/>
    <lineage>
        <taxon>Bacteria</taxon>
        <taxon>Bacillati</taxon>
        <taxon>Actinomycetota</taxon>
        <taxon>Actinomycetes</taxon>
        <taxon>Kitasatosporales</taxon>
        <taxon>Streptomycetaceae</taxon>
        <taxon>Streptomyces</taxon>
    </lineage>
</organism>
<dbReference type="Proteomes" id="UP000629371">
    <property type="component" value="Unassembled WGS sequence"/>
</dbReference>
<proteinExistence type="predicted"/>
<name>A0ABS1MQA3_9ACTN</name>
<evidence type="ECO:0000313" key="2">
    <source>
        <dbReference type="EMBL" id="MBL1089939.1"/>
    </source>
</evidence>
<reference evidence="2 3" key="1">
    <citation type="submission" date="2021-01" db="EMBL/GenBank/DDBJ databases">
        <title>WGS of actinomycetes isolated from Thailand.</title>
        <authorList>
            <person name="Thawai C."/>
        </authorList>
    </citation>
    <scope>NUCLEOTIDE SEQUENCE [LARGE SCALE GENOMIC DNA]</scope>
    <source>
        <strain evidence="2 3">CH9-7</strain>
    </source>
</reference>
<gene>
    <name evidence="2" type="ORF">JK360_11095</name>
</gene>
<keyword evidence="3" id="KW-1185">Reference proteome</keyword>
<evidence type="ECO:0000259" key="1">
    <source>
        <dbReference type="Pfam" id="PF04230"/>
    </source>
</evidence>
<feature type="domain" description="Polysaccharide pyruvyl transferase" evidence="1">
    <location>
        <begin position="200"/>
        <end position="237"/>
    </location>
</feature>
<keyword evidence="2" id="KW-0808">Transferase</keyword>
<sequence>MTGPLRALVTGWFSFLHGEVTAGDALAAEAVQRALRGAGVPYDTAWSPAFRPDALHLADADPARYTHLLFVCGPVHSRRSPDGAESPLTALHERFARCRRIAVGVSVVDPADPAVRRFDEVLPRDAPGRPAATVDLSLSAAASGALPLVGVVLTGGQHEYGDRRRHHQVSDALTGWLGAARVARLPMDTRLDTRDWRLPATPQEVHAVLARLDAVVTTRLHGLVLALRAGTPVLAVDPVEGGAKVSAQAAALGWPAVLRPEEVRPAALDRLLAWCLSPAGRARAATYPEHRPAGEPLGVLVDRLRGAAGAATERPGAGQPR</sequence>
<protein>
    <submittedName>
        <fullName evidence="2">Polysaccharide pyruvyl transferase family protein</fullName>
    </submittedName>
</protein>
<dbReference type="RefSeq" id="WP_201802774.1">
    <property type="nucleotide sequence ID" value="NZ_JAERRI010000005.1"/>
</dbReference>